<gene>
    <name evidence="1" type="ORF">MDUV_46510</name>
</gene>
<reference evidence="1 2" key="1">
    <citation type="journal article" date="2019" name="Emerg. Microbes Infect.">
        <title>Comprehensive subspecies identification of 175 nontuberculous mycobacteria species based on 7547 genomic profiles.</title>
        <authorList>
            <person name="Matsumoto Y."/>
            <person name="Kinjo T."/>
            <person name="Motooka D."/>
            <person name="Nabeya D."/>
            <person name="Jung N."/>
            <person name="Uechi K."/>
            <person name="Horii T."/>
            <person name="Iida T."/>
            <person name="Fujita J."/>
            <person name="Nakamura S."/>
        </authorList>
    </citation>
    <scope>NUCLEOTIDE SEQUENCE [LARGE SCALE GENOMIC DNA]</scope>
    <source>
        <strain evidence="1 2">JCM 6396</strain>
    </source>
</reference>
<evidence type="ECO:0000313" key="2">
    <source>
        <dbReference type="Proteomes" id="UP000467006"/>
    </source>
</evidence>
<dbReference type="EMBL" id="AP022563">
    <property type="protein sequence ID" value="BBX19791.1"/>
    <property type="molecule type" value="Genomic_DNA"/>
</dbReference>
<organism evidence="1 2">
    <name type="scientific">Mycolicibacterium duvalii</name>
    <dbReference type="NCBI Taxonomy" id="39688"/>
    <lineage>
        <taxon>Bacteria</taxon>
        <taxon>Bacillati</taxon>
        <taxon>Actinomycetota</taxon>
        <taxon>Actinomycetes</taxon>
        <taxon>Mycobacteriales</taxon>
        <taxon>Mycobacteriaceae</taxon>
        <taxon>Mycolicibacterium</taxon>
    </lineage>
</organism>
<accession>A0A7I7K8G1</accession>
<name>A0A7I7K8G1_9MYCO</name>
<dbReference type="Proteomes" id="UP000467006">
    <property type="component" value="Chromosome"/>
</dbReference>
<proteinExistence type="predicted"/>
<dbReference type="KEGG" id="mdu:MDUV_46510"/>
<sequence length="60" mass="6964">MPAIRMEKQRHRGARDVSSQAAIDAIWSDAEETVREEVPALRRRWIESWLESREARGSDA</sequence>
<keyword evidence="2" id="KW-1185">Reference proteome</keyword>
<dbReference type="AlphaFoldDB" id="A0A7I7K8G1"/>
<protein>
    <submittedName>
        <fullName evidence="1">Uncharacterized protein</fullName>
    </submittedName>
</protein>
<evidence type="ECO:0000313" key="1">
    <source>
        <dbReference type="EMBL" id="BBX19791.1"/>
    </source>
</evidence>